<dbReference type="InterPro" id="IPR002711">
    <property type="entry name" value="HNH"/>
</dbReference>
<dbReference type="GO" id="GO:0008270">
    <property type="term" value="F:zinc ion binding"/>
    <property type="evidence" value="ECO:0007669"/>
    <property type="project" value="InterPro"/>
</dbReference>
<protein>
    <recommendedName>
        <fullName evidence="1">HNH domain-containing protein</fullName>
    </recommendedName>
</protein>
<evidence type="ECO:0000259" key="1">
    <source>
        <dbReference type="Pfam" id="PF01844"/>
    </source>
</evidence>
<dbReference type="CDD" id="cd00085">
    <property type="entry name" value="HNHc"/>
    <property type="match status" value="1"/>
</dbReference>
<reference evidence="3" key="1">
    <citation type="journal article" date="2011" name="Proc. Natl. Acad. Sci. U.S.A.">
        <title>Genomic insights into the physiology and ecology of the marine filamentous cyanobacterium Lyngbya majuscula.</title>
        <authorList>
            <person name="Jones A.C."/>
            <person name="Monroe E.A."/>
            <person name="Podell S."/>
            <person name="Hess W.R."/>
            <person name="Klages S."/>
            <person name="Esquenazi E."/>
            <person name="Niessen S."/>
            <person name="Hoover H."/>
            <person name="Rothmann M."/>
            <person name="Lasken R.S."/>
            <person name="Yates J.R.III."/>
            <person name="Reinhardt R."/>
            <person name="Kube M."/>
            <person name="Burkart M.D."/>
            <person name="Allen E.E."/>
            <person name="Dorrestein P.C."/>
            <person name="Gerwick W.H."/>
            <person name="Gerwick L."/>
        </authorList>
    </citation>
    <scope>NUCLEOTIDE SEQUENCE [LARGE SCALE GENOMIC DNA]</scope>
    <source>
        <strain evidence="3">3L</strain>
    </source>
</reference>
<feature type="domain" description="HNH" evidence="1">
    <location>
        <begin position="22"/>
        <end position="58"/>
    </location>
</feature>
<dbReference type="Gene3D" id="1.10.30.50">
    <property type="match status" value="1"/>
</dbReference>
<gene>
    <name evidence="2" type="ORF">LYNGBM3L_50730</name>
</gene>
<dbReference type="AlphaFoldDB" id="F4XY25"/>
<organism evidence="2 3">
    <name type="scientific">Moorena producens 3L</name>
    <dbReference type="NCBI Taxonomy" id="489825"/>
    <lineage>
        <taxon>Bacteria</taxon>
        <taxon>Bacillati</taxon>
        <taxon>Cyanobacteriota</taxon>
        <taxon>Cyanophyceae</taxon>
        <taxon>Coleofasciculales</taxon>
        <taxon>Coleofasciculaceae</taxon>
        <taxon>Moorena</taxon>
    </lineage>
</organism>
<dbReference type="EMBL" id="GL890953">
    <property type="protein sequence ID" value="EGJ30531.1"/>
    <property type="molecule type" value="Genomic_DNA"/>
</dbReference>
<name>F4XY25_9CYAN</name>
<sequence length="58" mass="6668">MSDKSIKAKHRQAVESRAQECCEYCRSQARFGPQSFSIEHIQRLSRDVKTELDNLALA</sequence>
<dbReference type="InterPro" id="IPR003615">
    <property type="entry name" value="HNH_nuc"/>
</dbReference>
<keyword evidence="3" id="KW-1185">Reference proteome</keyword>
<evidence type="ECO:0000313" key="2">
    <source>
        <dbReference type="EMBL" id="EGJ30531.1"/>
    </source>
</evidence>
<dbReference type="GO" id="GO:0003676">
    <property type="term" value="F:nucleic acid binding"/>
    <property type="evidence" value="ECO:0007669"/>
    <property type="project" value="InterPro"/>
</dbReference>
<dbReference type="eggNOG" id="COG1403">
    <property type="taxonomic scope" value="Bacteria"/>
</dbReference>
<dbReference type="GO" id="GO:0004519">
    <property type="term" value="F:endonuclease activity"/>
    <property type="evidence" value="ECO:0007669"/>
    <property type="project" value="InterPro"/>
</dbReference>
<accession>F4XY25</accession>
<dbReference type="Proteomes" id="UP000003959">
    <property type="component" value="Unassembled WGS sequence"/>
</dbReference>
<proteinExistence type="predicted"/>
<dbReference type="HOGENOM" id="CLU_2974468_0_0_3"/>
<evidence type="ECO:0000313" key="3">
    <source>
        <dbReference type="Proteomes" id="UP000003959"/>
    </source>
</evidence>
<dbReference type="RefSeq" id="WP_009149955.1">
    <property type="nucleotide sequence ID" value="NZ_GL890953.1"/>
</dbReference>
<dbReference type="Pfam" id="PF01844">
    <property type="entry name" value="HNH"/>
    <property type="match status" value="1"/>
</dbReference>
<dbReference type="OrthoDB" id="514018at2"/>